<sequence>MPQMESQSSSAVSSYHVNLTAQLYRKLPRELRDEVYSHLWEAEDLSLNLPQSPYLEMVSASIALSCREVAKEAVQWYYENHEIFQIQAPEKLNSFLTHDVFRVGLAPKDCSLRGLTVDIDVQHAMHDLEQQTLLPMFHQLTKLKLKKGFTLELRLQEGKGGSLKIVDLHRLGLALKPLLDALKAKDATILARYTPDQVAVGTIDVSGVFGDCVATWVMFIDELLATPELFTRPLGADMRFAMAPFAVRYQQMQQNIAIITVNTAKIDLENYELDVQVGFRLR</sequence>
<accession>A0A6A5YLN6</accession>
<proteinExistence type="predicted"/>
<dbReference type="AlphaFoldDB" id="A0A6A5YLN6"/>
<evidence type="ECO:0000313" key="1">
    <source>
        <dbReference type="EMBL" id="KAF2108012.1"/>
    </source>
</evidence>
<gene>
    <name evidence="1" type="ORF">BDV96DRAFT_606003</name>
</gene>
<dbReference type="Proteomes" id="UP000799770">
    <property type="component" value="Unassembled WGS sequence"/>
</dbReference>
<protein>
    <recommendedName>
        <fullName evidence="3">F-box domain-containing protein</fullName>
    </recommendedName>
</protein>
<reference evidence="1" key="1">
    <citation type="journal article" date="2020" name="Stud. Mycol.">
        <title>101 Dothideomycetes genomes: a test case for predicting lifestyles and emergence of pathogens.</title>
        <authorList>
            <person name="Haridas S."/>
            <person name="Albert R."/>
            <person name="Binder M."/>
            <person name="Bloem J."/>
            <person name="Labutti K."/>
            <person name="Salamov A."/>
            <person name="Andreopoulos B."/>
            <person name="Baker S."/>
            <person name="Barry K."/>
            <person name="Bills G."/>
            <person name="Bluhm B."/>
            <person name="Cannon C."/>
            <person name="Castanera R."/>
            <person name="Culley D."/>
            <person name="Daum C."/>
            <person name="Ezra D."/>
            <person name="Gonzalez J."/>
            <person name="Henrissat B."/>
            <person name="Kuo A."/>
            <person name="Liang C."/>
            <person name="Lipzen A."/>
            <person name="Lutzoni F."/>
            <person name="Magnuson J."/>
            <person name="Mondo S."/>
            <person name="Nolan M."/>
            <person name="Ohm R."/>
            <person name="Pangilinan J."/>
            <person name="Park H.-J."/>
            <person name="Ramirez L."/>
            <person name="Alfaro M."/>
            <person name="Sun H."/>
            <person name="Tritt A."/>
            <person name="Yoshinaga Y."/>
            <person name="Zwiers L.-H."/>
            <person name="Turgeon B."/>
            <person name="Goodwin S."/>
            <person name="Spatafora J."/>
            <person name="Crous P."/>
            <person name="Grigoriev I."/>
        </authorList>
    </citation>
    <scope>NUCLEOTIDE SEQUENCE</scope>
    <source>
        <strain evidence="1">CBS 627.86</strain>
    </source>
</reference>
<name>A0A6A5YLN6_9PLEO</name>
<dbReference type="OrthoDB" id="3763466at2759"/>
<evidence type="ECO:0008006" key="3">
    <source>
        <dbReference type="Google" id="ProtNLM"/>
    </source>
</evidence>
<organism evidence="1 2">
    <name type="scientific">Lophiotrema nucula</name>
    <dbReference type="NCBI Taxonomy" id="690887"/>
    <lineage>
        <taxon>Eukaryota</taxon>
        <taxon>Fungi</taxon>
        <taxon>Dikarya</taxon>
        <taxon>Ascomycota</taxon>
        <taxon>Pezizomycotina</taxon>
        <taxon>Dothideomycetes</taxon>
        <taxon>Pleosporomycetidae</taxon>
        <taxon>Pleosporales</taxon>
        <taxon>Lophiotremataceae</taxon>
        <taxon>Lophiotrema</taxon>
    </lineage>
</organism>
<dbReference type="EMBL" id="ML977350">
    <property type="protein sequence ID" value="KAF2108012.1"/>
    <property type="molecule type" value="Genomic_DNA"/>
</dbReference>
<keyword evidence="2" id="KW-1185">Reference proteome</keyword>
<evidence type="ECO:0000313" key="2">
    <source>
        <dbReference type="Proteomes" id="UP000799770"/>
    </source>
</evidence>